<gene>
    <name evidence="4" type="ORF">ABOM_011638</name>
</gene>
<dbReference type="Proteomes" id="UP000179179">
    <property type="component" value="Unassembled WGS sequence"/>
</dbReference>
<dbReference type="InterPro" id="IPR050491">
    <property type="entry name" value="AmpC-like"/>
</dbReference>
<accession>A0A1F7ZK53</accession>
<dbReference type="InterPro" id="IPR001466">
    <property type="entry name" value="Beta-lactam-related"/>
</dbReference>
<dbReference type="InterPro" id="IPR012338">
    <property type="entry name" value="Beta-lactam/transpept-like"/>
</dbReference>
<dbReference type="EMBL" id="LYCR01000184">
    <property type="protein sequence ID" value="OGM39689.1"/>
    <property type="molecule type" value="Genomic_DNA"/>
</dbReference>
<dbReference type="Gene3D" id="3.40.710.10">
    <property type="entry name" value="DD-peptidase/beta-lactamase superfamily"/>
    <property type="match status" value="1"/>
</dbReference>
<dbReference type="AlphaFoldDB" id="A0A1F7ZK53"/>
<dbReference type="PANTHER" id="PTHR46825:SF9">
    <property type="entry name" value="BETA-LACTAMASE-RELATED DOMAIN-CONTAINING PROTEIN"/>
    <property type="match status" value="1"/>
</dbReference>
<dbReference type="InterPro" id="IPR021842">
    <property type="entry name" value="DUF3435"/>
</dbReference>
<dbReference type="PANTHER" id="PTHR46825">
    <property type="entry name" value="D-ALANYL-D-ALANINE-CARBOXYPEPTIDASE/ENDOPEPTIDASE AMPH"/>
    <property type="match status" value="1"/>
</dbReference>
<comment type="similarity">
    <text evidence="1">Belongs to the peptidase S12 family.</text>
</comment>
<dbReference type="Pfam" id="PF00144">
    <property type="entry name" value="Beta-lactamase"/>
    <property type="match status" value="1"/>
</dbReference>
<dbReference type="Pfam" id="PF11917">
    <property type="entry name" value="DUF3435"/>
    <property type="match status" value="1"/>
</dbReference>
<sequence>MTSHLIAHAGIIVLVDGFMPFVGGNLTSTETRIEGHPKLRRPAVSKARGQYEETQKPGLLPRIERLEKEVKNTQARLLRDLRHKVREDLYEEQAFVDIEAQLPGTAVKEEDEDRSPLKDDMYPLQFHLIQCFVSCPISNSLEDDWNRRDAGADAVAHSSPLNKTFENKVNWALERYNIPGIAVSVVRGDDIFAKGYGTSDISGGVFKPVTEHTLFEGGSTSKAFTAAAVSLLVDDNENFPDIQWDTPVHNILPEFILENPWATAQVTIEDILSHRSGLPRHDWIWNANITSQEAVSKLRHVPLTAPIRTKWQYNNLMFITAGLLVEKRTGQSLKDFLRSRIWEPLNMTETYLSPVDAQAAGEDIAQGYYWSSENQFKNAGNPSPDNIRGAGNILSSATDYAKWLRAMIHRRAPLSPAGHAAVTGAHSIVLPQVLTPYSAPTLYGFGWNLQSYKGHAVVQHSGAIWGFGALALFLPDLQLGVTIFGNNQAPIGVVSLLLAYHIIDEILEIPDEDRFNWKELADGTLNLTIFPPPETLYPKIPDTALSPPLPLSNLTGIYTHPAYPTLNITTDCPHKPILPPLTNSKETLRLCCSVVNSIDLPPSFLNELIHFSGDHWIFGYSISEMTWTMRAEFRVGADGLVWKLGIEADDMMARLREKIWWVKSQ</sequence>
<proteinExistence type="inferred from homology"/>
<comment type="caution">
    <text evidence="4">The sequence shown here is derived from an EMBL/GenBank/DDBJ whole genome shotgun (WGS) entry which is preliminary data.</text>
</comment>
<evidence type="ECO:0000256" key="1">
    <source>
        <dbReference type="ARBA" id="ARBA00038215"/>
    </source>
</evidence>
<evidence type="ECO:0000256" key="2">
    <source>
        <dbReference type="SAM" id="SignalP"/>
    </source>
</evidence>
<name>A0A1F7ZK53_9EURO</name>
<keyword evidence="2" id="KW-0732">Signal</keyword>
<evidence type="ECO:0000313" key="5">
    <source>
        <dbReference type="Proteomes" id="UP000179179"/>
    </source>
</evidence>
<dbReference type="GeneID" id="34455028"/>
<protein>
    <recommendedName>
        <fullName evidence="3">Beta-lactamase-related domain-containing protein</fullName>
    </recommendedName>
</protein>
<dbReference type="RefSeq" id="XP_022383406.1">
    <property type="nucleotide sequence ID" value="XM_022538766.1"/>
</dbReference>
<feature type="signal peptide" evidence="2">
    <location>
        <begin position="1"/>
        <end position="17"/>
    </location>
</feature>
<evidence type="ECO:0000259" key="3">
    <source>
        <dbReference type="Pfam" id="PF00144"/>
    </source>
</evidence>
<dbReference type="STRING" id="109264.A0A1F7ZK53"/>
<dbReference type="SUPFAM" id="SSF56601">
    <property type="entry name" value="beta-lactamase/transpeptidase-like"/>
    <property type="match status" value="1"/>
</dbReference>
<evidence type="ECO:0000313" key="4">
    <source>
        <dbReference type="EMBL" id="OGM39689.1"/>
    </source>
</evidence>
<organism evidence="4 5">
    <name type="scientific">Aspergillus bombycis</name>
    <dbReference type="NCBI Taxonomy" id="109264"/>
    <lineage>
        <taxon>Eukaryota</taxon>
        <taxon>Fungi</taxon>
        <taxon>Dikarya</taxon>
        <taxon>Ascomycota</taxon>
        <taxon>Pezizomycotina</taxon>
        <taxon>Eurotiomycetes</taxon>
        <taxon>Eurotiomycetidae</taxon>
        <taxon>Eurotiales</taxon>
        <taxon>Aspergillaceae</taxon>
        <taxon>Aspergillus</taxon>
    </lineage>
</organism>
<reference evidence="4 5" key="1">
    <citation type="journal article" date="2016" name="Genome Biol. Evol.">
        <title>Draft genome sequence of an aflatoxigenic Aspergillus species, A. bombycis.</title>
        <authorList>
            <person name="Moore G.G."/>
            <person name="Mack B.M."/>
            <person name="Beltz S.B."/>
            <person name="Gilbert M.K."/>
        </authorList>
    </citation>
    <scope>NUCLEOTIDE SEQUENCE [LARGE SCALE GENOMIC DNA]</scope>
    <source>
        <strain evidence="5">NRRL 26010</strain>
    </source>
</reference>
<dbReference type="OrthoDB" id="5946976at2759"/>
<keyword evidence="5" id="KW-1185">Reference proteome</keyword>
<feature type="chain" id="PRO_5009533883" description="Beta-lactamase-related domain-containing protein" evidence="2">
    <location>
        <begin position="18"/>
        <end position="665"/>
    </location>
</feature>
<feature type="domain" description="Beta-lactamase-related" evidence="3">
    <location>
        <begin position="172"/>
        <end position="490"/>
    </location>
</feature>